<dbReference type="Proteomes" id="UP000263595">
    <property type="component" value="Unassembled WGS sequence"/>
</dbReference>
<accession>A0A383RX28</accession>
<sequence length="156" mass="17357">MTLDSTPHFKKVLFRLEQDAQGYPPASVEGLWAEQVEGGYRLDGIPFYAYGIAPGDLISTREDGEHTWFERLQHSGGASVFRVLAKTPDSLEPLRAALLEFGCPSEAEQAVKMLAVEVPPTVSLDTLLYYLLTQREAGTLEFEEGVLRHAIADEFR</sequence>
<gene>
    <name evidence="1" type="ORF">CCOS865_03846</name>
</gene>
<protein>
    <recommendedName>
        <fullName evidence="3">DUF4265 domain-containing protein</fullName>
    </recommendedName>
</protein>
<proteinExistence type="predicted"/>
<dbReference type="InterPro" id="IPR025361">
    <property type="entry name" value="DUF4265"/>
</dbReference>
<reference evidence="2" key="1">
    <citation type="submission" date="2018-08" db="EMBL/GenBank/DDBJ databases">
        <authorList>
            <person name="Blom J."/>
        </authorList>
    </citation>
    <scope>NUCLEOTIDE SEQUENCE [LARGE SCALE GENOMIC DNA]</scope>
    <source>
        <strain evidence="2">CCOS 865</strain>
    </source>
</reference>
<dbReference type="Pfam" id="PF14085">
    <property type="entry name" value="DUF4265"/>
    <property type="match status" value="1"/>
</dbReference>
<dbReference type="AlphaFoldDB" id="A0A383RX28"/>
<keyword evidence="2" id="KW-1185">Reference proteome</keyword>
<evidence type="ECO:0000313" key="1">
    <source>
        <dbReference type="EMBL" id="SYX91572.1"/>
    </source>
</evidence>
<organism evidence="1 2">
    <name type="scientific">Pseudomonas reidholzensis</name>
    <dbReference type="NCBI Taxonomy" id="1785162"/>
    <lineage>
        <taxon>Bacteria</taxon>
        <taxon>Pseudomonadati</taxon>
        <taxon>Pseudomonadota</taxon>
        <taxon>Gammaproteobacteria</taxon>
        <taxon>Pseudomonadales</taxon>
        <taxon>Pseudomonadaceae</taxon>
        <taxon>Pseudomonas</taxon>
    </lineage>
</organism>
<evidence type="ECO:0000313" key="2">
    <source>
        <dbReference type="Proteomes" id="UP000263595"/>
    </source>
</evidence>
<dbReference type="RefSeq" id="WP_119143852.1">
    <property type="nucleotide sequence ID" value="NZ_CBCSFL010000001.1"/>
</dbReference>
<dbReference type="EMBL" id="UNOZ01000029">
    <property type="protein sequence ID" value="SYX91572.1"/>
    <property type="molecule type" value="Genomic_DNA"/>
</dbReference>
<dbReference type="OrthoDB" id="6563561at2"/>
<evidence type="ECO:0008006" key="3">
    <source>
        <dbReference type="Google" id="ProtNLM"/>
    </source>
</evidence>
<name>A0A383RX28_9PSED</name>